<feature type="compositionally biased region" description="Basic and acidic residues" evidence="4">
    <location>
        <begin position="1"/>
        <end position="15"/>
    </location>
</feature>
<dbReference type="SUPFAM" id="SSF56801">
    <property type="entry name" value="Acetyl-CoA synthetase-like"/>
    <property type="match status" value="1"/>
</dbReference>
<organism evidence="6 7">
    <name type="scientific">Fusarium zealandicum</name>
    <dbReference type="NCBI Taxonomy" id="1053134"/>
    <lineage>
        <taxon>Eukaryota</taxon>
        <taxon>Fungi</taxon>
        <taxon>Dikarya</taxon>
        <taxon>Ascomycota</taxon>
        <taxon>Pezizomycotina</taxon>
        <taxon>Sordariomycetes</taxon>
        <taxon>Hypocreomycetidae</taxon>
        <taxon>Hypocreales</taxon>
        <taxon>Nectriaceae</taxon>
        <taxon>Fusarium</taxon>
        <taxon>Fusarium staphyleae species complex</taxon>
    </lineage>
</organism>
<evidence type="ECO:0000256" key="3">
    <source>
        <dbReference type="ARBA" id="ARBA00029454"/>
    </source>
</evidence>
<comment type="similarity">
    <text evidence="3">Belongs to the NRP synthetase family.</text>
</comment>
<proteinExistence type="inferred from homology"/>
<dbReference type="Gene3D" id="3.30.559.10">
    <property type="entry name" value="Chloramphenicol acetyltransferase-like domain"/>
    <property type="match status" value="3"/>
</dbReference>
<dbReference type="OrthoDB" id="416786at2759"/>
<feature type="domain" description="Carrier" evidence="5">
    <location>
        <begin position="1783"/>
        <end position="1859"/>
    </location>
</feature>
<name>A0A8H4UJN6_9HYPO</name>
<dbReference type="SUPFAM" id="SSF52777">
    <property type="entry name" value="CoA-dependent acyltransferases"/>
    <property type="match status" value="6"/>
</dbReference>
<dbReference type="InterPro" id="IPR000873">
    <property type="entry name" value="AMP-dep_synth/lig_dom"/>
</dbReference>
<evidence type="ECO:0000259" key="5">
    <source>
        <dbReference type="PROSITE" id="PS50075"/>
    </source>
</evidence>
<dbReference type="EMBL" id="JABEYC010000424">
    <property type="protein sequence ID" value="KAF4977658.1"/>
    <property type="molecule type" value="Genomic_DNA"/>
</dbReference>
<feature type="region of interest" description="Disordered" evidence="4">
    <location>
        <begin position="2515"/>
        <end position="2550"/>
    </location>
</feature>
<dbReference type="InterPro" id="IPR045851">
    <property type="entry name" value="AMP-bd_C_sf"/>
</dbReference>
<evidence type="ECO:0000256" key="2">
    <source>
        <dbReference type="ARBA" id="ARBA00022553"/>
    </source>
</evidence>
<protein>
    <recommendedName>
        <fullName evidence="5">Carrier domain-containing protein</fullName>
    </recommendedName>
</protein>
<dbReference type="Pfam" id="PF00668">
    <property type="entry name" value="Condensation"/>
    <property type="match status" value="3"/>
</dbReference>
<gene>
    <name evidence="6" type="ORF">FZEAL_5848</name>
</gene>
<keyword evidence="1" id="KW-0596">Phosphopantetheine</keyword>
<sequence length="2634" mass="292285">MSLSLEKSDPPRLDTDTSQSDPAPERLIQAIAQTLDIPRDEILLFDSFTDLGGTEGTAEILRQACRRRGIDINGEDILGCPTLAELQTRITPFPPRLPINSISDSSEGSGDPSYTLDADDVFSPKSRKWADSVSSYGSVSTSGDGCTVARSTGQNLESLLRSSPRVNNVCLVMPKAGPFDGQLVALVTIASTSEDEAELAEDPKGITLPPRSEIELHKKEIRSLRTAVQEWGADSRRPQIWIPIECMPITKHGVPDARCLQTWVQNINEVVYEEAMKLQIPEPRRRRANSPGSRQKMIQSWAESRKSVMKFDDVEELDCDDMEWFPLSPMQQLYFQAMKRSGETASMAGPENRCTQSVMLRVKGGAKSSDVKAAIEAMVSRHEMLRARFKPVLEDWVQIIMPQDQKPYRFTHHADADEEEVKALVEEAEAAINPTKGPVFAVAYIQNEYEQMMYLTAHQLVVDLISWRIMVHELDDLLQKGTLLTEESISFPQWVDYQNYEMGQRLFQPTLPFDVYSADLEYWDLDQERNTHGNTSRFSFNLSSELSSILQQSASEVLRANSDDVFLAALLLSFCQIFPDRTLPTLWKQEHGRDAVDGDFNLMETVGWFTSLCPIGVFVDSSTDLIQAIKLIKDTRRTVPRDGIPFFASEFSNPEDAAASIPVEIIFNCTDTAKQLQQSNGLLEPVTLPGQKTACLKSDVGRNLGRLALFDVSVMMDQFGAQIEVVYNKSSRYQDKIETWVHTFEHHMLEAIGRLRYHEPELTLADAPLLRASYKALARLTTERLAGSRIPTVKDIETIYPVTPSQQEILIAQTQNIETFHVHAVYELRLRDDHPVDTARLCQAWEAIVANKPAMRSIFIDGVSREGLFDQVVLKKTSPTMLFIESRNPEEAVSSLPALNMPLSEPRHRLSICHTAGKALVRLDASQAICDLTSLHRLVAELSRVYSGEQPSHNEALHCTYLYHISSMDTAYSLEVWKTGLSNSKPCLFPHLSVFAKDIFQTQLFELDIQQAQLLAFCEEQQVETSAVFQFAWAMVLRAFVGMEHVTFGYQFSGRDEELLSGIDQAVGSFSSLLPCWVEVPSDQPLGNCLKAVGEFYANARKHENLTMAEIQHALGLKEKDLFNTCLFFQDSDPFEGSQLDLIELSPALVTSGRKTDCDLSLTAMFIDGRLHTNFSSRYLSHNQIRSVMGSFESALKQILEHPNSLAADIDLFTDRDYAQLVVHDWESTQRSQKISACLHDMILQHGYTRPDAPAICSWDGDISYAQLASLVTRLRTYLVNLGVGPGMIVPVVLEKNRWAPVMLLAVMQAGASFVALDYQDQMTVKSTLEYLKPHIVLATEMAWRELGSMFLNLVVISDTFFSMLPPHMSSLTREATPEHAACLFITPKRTSSGVSKSIFFTHSSLCSAFASQGSALKINGDSRVLQLSAFNVDVSLVEILGTMAHGGCVCIPSASDRIHDLPSAMARMGVTWSYMTGVLARRIKPASVPTLKTLCFRTRKLDPDTYMPWLESRNILLAYGAPDVCPLGISITEVSRDKDLSVIPPPITGRFWILNPGDPKKLMPVGAIGELAIDSPIVTPHRFALDKPLIAPSTHYKVGEKPKARYLKTGHRVRYLDDGNIQFISSIRDEVVVDDVTVDVAEVEQHIRRCLGEEVDVVVDSVLTRDSRPVLVAFLELGSMLFHGQEGFGNISPRVKERTYIAKKLFEAAVENPEPHGPRLPGHCIPSLFIPVKELPLSTSLKVNRRKLQRTVAGFSYAELAAMSTVPNPAEIQRVALAQKPLPLTRPEEAMRAVWAGVLGIPPSDIKGSTSFFSVGGNKFLATELVIACRKVGLYIPILDILREATLTDICRAAVSSDQPGKKLGENPTRSHVAHSKTNFDMKLAKEVIAPQLQCSVHDVLDVAEASSQQIRSLELGMFQKRADIVSLVLNFNGPVDSLKLEEACESLAKMHASLCTAFVSHEHRVYQVLCSTLKPAFRIFPCQSEHLGSVTDKLVSQDQKLAFNPKVPATQFTFLDAEQHGTLIIRLSKAQIDDASAHLVVRDLASLYEGSPITTRSSFLEYTRAVLANHGQGIEYWRCQLDNAKMTNIISRTRPGPPISGAEIKTIQHTAPLGPIAEYGLSHDTALKAAWAIVLSNISGSTDVLFGEAIQAHNVPLPDTIDLDGMVGPLTNLIPVRVRFPHRHSTPLDMMSSIQRQRQSNARHEMFGLSDMINKCTGWRPCTQFSTVVQPEVKSRLDGSSTFNMAGTTFTYKTVEPLAHGLPDILVRSIAEGNERVTLEIRYSEELLSSTFAQSCLSLLVAAWETLTHADTIHQPMVQSAEEIALCEKQVPFPCKEPNTLHVPLDTLLQPAQRKELEAAIQSAWDQVIRPSSSGIPQDKLQTTPFYVISKSILPAHSLASKLNQALEPLEIRGLDAIYLKVEDILAHPSQQAQLELLARLLRIAGTFAVPARRKSNKLKPDSTPKSRYGPCPERSMTWRNSFKGLKNRGSMRGLSLKAGGWMKHKVSYGEASQASTSASEPSNSLQGRPVTKSSTQETSICESSIPENPAYEMAVPDIIAELESPTPELKGSAVYKDPSGRSSGGSSRRSFEEVEVTPVMSGEGDKRRSIWGAVLDLQRTMSPMGFRGLSK</sequence>
<keyword evidence="7" id="KW-1185">Reference proteome</keyword>
<dbReference type="InterPro" id="IPR023213">
    <property type="entry name" value="CAT-like_dom_sf"/>
</dbReference>
<feature type="region of interest" description="Disordered" evidence="4">
    <location>
        <begin position="1"/>
        <end position="23"/>
    </location>
</feature>
<dbReference type="Gene3D" id="3.30.559.30">
    <property type="entry name" value="Nonribosomal peptide synthetase, condensation domain"/>
    <property type="match status" value="3"/>
</dbReference>
<feature type="region of interest" description="Disordered" evidence="4">
    <location>
        <begin position="2456"/>
        <end position="2478"/>
    </location>
</feature>
<dbReference type="GO" id="GO:0003824">
    <property type="term" value="F:catalytic activity"/>
    <property type="evidence" value="ECO:0007669"/>
    <property type="project" value="InterPro"/>
</dbReference>
<feature type="region of interest" description="Disordered" evidence="4">
    <location>
        <begin position="2572"/>
        <end position="2612"/>
    </location>
</feature>
<evidence type="ECO:0000313" key="7">
    <source>
        <dbReference type="Proteomes" id="UP000635477"/>
    </source>
</evidence>
<reference evidence="6" key="2">
    <citation type="submission" date="2020-05" db="EMBL/GenBank/DDBJ databases">
        <authorList>
            <person name="Kim H.-S."/>
            <person name="Proctor R.H."/>
            <person name="Brown D.W."/>
        </authorList>
    </citation>
    <scope>NUCLEOTIDE SEQUENCE</scope>
    <source>
        <strain evidence="6">NRRL 22465</strain>
    </source>
</reference>
<dbReference type="Pfam" id="PF00550">
    <property type="entry name" value="PP-binding"/>
    <property type="match status" value="2"/>
</dbReference>
<comment type="caution">
    <text evidence="6">The sequence shown here is derived from an EMBL/GenBank/DDBJ whole genome shotgun (WGS) entry which is preliminary data.</text>
</comment>
<dbReference type="Gene3D" id="1.10.1200.10">
    <property type="entry name" value="ACP-like"/>
    <property type="match status" value="1"/>
</dbReference>
<evidence type="ECO:0000256" key="4">
    <source>
        <dbReference type="SAM" id="MobiDB-lite"/>
    </source>
</evidence>
<accession>A0A8H4UJN6</accession>
<dbReference type="InterPro" id="IPR009081">
    <property type="entry name" value="PP-bd_ACP"/>
</dbReference>
<dbReference type="PANTHER" id="PTHR45398">
    <property type="match status" value="1"/>
</dbReference>
<dbReference type="InterPro" id="IPR001242">
    <property type="entry name" value="Condensation_dom"/>
</dbReference>
<feature type="region of interest" description="Disordered" evidence="4">
    <location>
        <begin position="94"/>
        <end position="114"/>
    </location>
</feature>
<dbReference type="Pfam" id="PF00501">
    <property type="entry name" value="AMP-binding"/>
    <property type="match status" value="1"/>
</dbReference>
<reference evidence="6" key="1">
    <citation type="journal article" date="2020" name="BMC Genomics">
        <title>Correction to: Identification and distribution of gene clusters required for synthesis of sphingolipid metabolism inhibitors in diverse species of the filamentous fungus Fusarium.</title>
        <authorList>
            <person name="Kim H.S."/>
            <person name="Lohmar J.M."/>
            <person name="Busman M."/>
            <person name="Brown D.W."/>
            <person name="Naumann T.A."/>
            <person name="Divon H.H."/>
            <person name="Lysoe E."/>
            <person name="Uhlig S."/>
            <person name="Proctor R.H."/>
        </authorList>
    </citation>
    <scope>NUCLEOTIDE SEQUENCE</scope>
    <source>
        <strain evidence="6">NRRL 22465</strain>
    </source>
</reference>
<dbReference type="Proteomes" id="UP000635477">
    <property type="component" value="Unassembled WGS sequence"/>
</dbReference>
<dbReference type="Gene3D" id="3.30.300.30">
    <property type="match status" value="2"/>
</dbReference>
<dbReference type="PROSITE" id="PS50075">
    <property type="entry name" value="CARRIER"/>
    <property type="match status" value="1"/>
</dbReference>
<feature type="compositionally biased region" description="Polar residues" evidence="4">
    <location>
        <begin position="2515"/>
        <end position="2549"/>
    </location>
</feature>
<dbReference type="PANTHER" id="PTHR45398:SF1">
    <property type="entry name" value="ENZYME, PUTATIVE (JCVI)-RELATED"/>
    <property type="match status" value="1"/>
</dbReference>
<evidence type="ECO:0000256" key="1">
    <source>
        <dbReference type="ARBA" id="ARBA00022450"/>
    </source>
</evidence>
<dbReference type="SUPFAM" id="SSF47336">
    <property type="entry name" value="ACP-like"/>
    <property type="match status" value="2"/>
</dbReference>
<dbReference type="InterPro" id="IPR042099">
    <property type="entry name" value="ANL_N_sf"/>
</dbReference>
<dbReference type="Gene3D" id="3.40.50.12780">
    <property type="entry name" value="N-terminal domain of ligase-like"/>
    <property type="match status" value="1"/>
</dbReference>
<keyword evidence="2" id="KW-0597">Phosphoprotein</keyword>
<evidence type="ECO:0000313" key="6">
    <source>
        <dbReference type="EMBL" id="KAF4977658.1"/>
    </source>
</evidence>
<dbReference type="InterPro" id="IPR036736">
    <property type="entry name" value="ACP-like_sf"/>
</dbReference>